<evidence type="ECO:0000259" key="11">
    <source>
        <dbReference type="PROSITE" id="PS50157"/>
    </source>
</evidence>
<feature type="domain" description="C2H2-type" evidence="11">
    <location>
        <begin position="903"/>
        <end position="930"/>
    </location>
</feature>
<comment type="subcellular location">
    <subcellularLocation>
        <location evidence="1">Nucleus</location>
    </subcellularLocation>
</comment>
<comment type="caution">
    <text evidence="12">The sequence shown here is derived from an EMBL/GenBank/DDBJ whole genome shotgun (WGS) entry which is preliminary data.</text>
</comment>
<keyword evidence="7" id="KW-0804">Transcription</keyword>
<dbReference type="AlphaFoldDB" id="A0A1D2MAT9"/>
<feature type="domain" description="C2H2-type" evidence="11">
    <location>
        <begin position="597"/>
        <end position="625"/>
    </location>
</feature>
<dbReference type="InterPro" id="IPR036236">
    <property type="entry name" value="Znf_C2H2_sf"/>
</dbReference>
<feature type="domain" description="C2H2-type" evidence="11">
    <location>
        <begin position="569"/>
        <end position="597"/>
    </location>
</feature>
<evidence type="ECO:0000256" key="7">
    <source>
        <dbReference type="ARBA" id="ARBA00023163"/>
    </source>
</evidence>
<protein>
    <submittedName>
        <fullName evidence="12">Putative zinc finger protein</fullName>
    </submittedName>
</protein>
<dbReference type="PANTHER" id="PTHR47772">
    <property type="entry name" value="ZINC FINGER PROTEIN 200"/>
    <property type="match status" value="1"/>
</dbReference>
<evidence type="ECO:0000256" key="4">
    <source>
        <dbReference type="ARBA" id="ARBA00022771"/>
    </source>
</evidence>
<sequence>MMTSSCIQSTESTKCFICTRDTQLAEASRLGHQLTGVESTLKCQLSIILLLRKILGINQELITELLSGTGNPSEWGIKLCTPCLSLFREAEFIHRRLVKFQADFEELAKEVRSLLLASTESSPDENVKKPVRKMGRPKKFSATRDKLSSSSTSSSSSIVDRLRNKFFEASNNNTLDHFGSTEGFSTNSCTSTGWEGICTTQSLKISEATIEGTNNSTKSKQPSRSRRTLQIQHEEENMTESLNGQNEDAHMFNDSRPIIIKHEISNELQQQDYAMPDDTNEEDDDTFPSSPPWLPEENEDDGEDLSAPDDGSESDYEPTQSNKRKVKSERKPRKFRTNNASVPDNGNGDRAESDHKPTTSKPKNKSNSEPSKMTKNAATRLREHQLSESLSKVPKTDFGVQPIEENGSFRCPTCDMSISRKIDCRAHILKDHYNDPLPFHCHACDNKRFLKEKNLRKHLYRFHLNAKTPYDEDYDAKIHSMEKLKNMVVEDGSWQPLSRNDIVKDSQEEGPTVNLEEIVNPQLPDDILELFKNDPEGSWPCTLCKRKFASKMLRDGHEKRTHHGIENPFPCPLCHRRFPRRTRLLHHVCVVHFSKNHVCVQCGSRFADKVLLDGHIRRTHFGETNPFLCTVCQRKFPKRAKLNQHLSRVHKIHVPKIVKKVAASLINIPHILRPKSLKNPPDDPIFECWVCSTEGEPMRFNSLEEKEEHMQTLHTSVDKPFKCPAEGCNKRYATHGILQCHIGKVHPEGITVPTEQYYECVECKKIFDTHSKLEAHMESHSSSPFVCDLCGKVYKMQKYLDDHQQQQHHKELKLMPHKCKKCGKILNTAKSLDHHIRMKHTKETTFKCKECDFGTMYAKLLQRHVEIRHLKLAQAMCHICSRSFATQFYLTQHMMRVHEDKRFKCTECGKLFSDPPTFARHMEAHSGKIHECPIETCKKQYNTRHAFRTHLKNHQRKGVMVEIPEVRYQNDPEDVEESNSTTTEKAQTNSDNNFSDLPDLKPEINRVVEQSQSTDVDKDISVNADLPNLFSENNTESDINESIISSYADQQPPTLHVVNHEYESIAFSSESEPS</sequence>
<evidence type="ECO:0000256" key="9">
    <source>
        <dbReference type="PROSITE-ProRule" id="PRU00042"/>
    </source>
</evidence>
<keyword evidence="13" id="KW-1185">Reference proteome</keyword>
<dbReference type="Gene3D" id="3.30.160.60">
    <property type="entry name" value="Classic Zinc Finger"/>
    <property type="match status" value="8"/>
</dbReference>
<feature type="domain" description="C2H2-type" evidence="11">
    <location>
        <begin position="627"/>
        <end position="655"/>
    </location>
</feature>
<keyword evidence="6" id="KW-0805">Transcription regulation</keyword>
<evidence type="ECO:0000256" key="10">
    <source>
        <dbReference type="SAM" id="MobiDB-lite"/>
    </source>
</evidence>
<evidence type="ECO:0000256" key="5">
    <source>
        <dbReference type="ARBA" id="ARBA00022833"/>
    </source>
</evidence>
<keyword evidence="5" id="KW-0862">Zinc</keyword>
<name>A0A1D2MAT9_ORCCI</name>
<dbReference type="SMART" id="SM00355">
    <property type="entry name" value="ZnF_C2H2"/>
    <property type="match status" value="15"/>
</dbReference>
<reference evidence="12 13" key="1">
    <citation type="journal article" date="2016" name="Genome Biol. Evol.">
        <title>Gene Family Evolution Reflects Adaptation to Soil Environmental Stressors in the Genome of the Collembolan Orchesella cincta.</title>
        <authorList>
            <person name="Faddeeva-Vakhrusheva A."/>
            <person name="Derks M.F."/>
            <person name="Anvar S.Y."/>
            <person name="Agamennone V."/>
            <person name="Suring W."/>
            <person name="Smit S."/>
            <person name="van Straalen N.M."/>
            <person name="Roelofs D."/>
        </authorList>
    </citation>
    <scope>NUCLEOTIDE SEQUENCE [LARGE SCALE GENOMIC DNA]</scope>
    <source>
        <tissue evidence="12">Mixed pool</tissue>
    </source>
</reference>
<dbReference type="Pfam" id="PF00096">
    <property type="entry name" value="zf-C2H2"/>
    <property type="match status" value="3"/>
</dbReference>
<evidence type="ECO:0000313" key="13">
    <source>
        <dbReference type="Proteomes" id="UP000094527"/>
    </source>
</evidence>
<dbReference type="PROSITE" id="PS00028">
    <property type="entry name" value="ZINC_FINGER_C2H2_1"/>
    <property type="match status" value="11"/>
</dbReference>
<feature type="domain" description="C2H2-type" evidence="11">
    <location>
        <begin position="785"/>
        <end position="813"/>
    </location>
</feature>
<dbReference type="OrthoDB" id="8922241at2759"/>
<feature type="domain" description="C2H2-type" evidence="11">
    <location>
        <begin position="875"/>
        <end position="903"/>
    </location>
</feature>
<feature type="domain" description="C2H2-type" evidence="11">
    <location>
        <begin position="817"/>
        <end position="845"/>
    </location>
</feature>
<feature type="compositionally biased region" description="Acidic residues" evidence="10">
    <location>
        <begin position="296"/>
        <end position="316"/>
    </location>
</feature>
<dbReference type="OMA" id="CTICSID"/>
<organism evidence="12 13">
    <name type="scientific">Orchesella cincta</name>
    <name type="common">Springtail</name>
    <name type="synonym">Podura cincta</name>
    <dbReference type="NCBI Taxonomy" id="48709"/>
    <lineage>
        <taxon>Eukaryota</taxon>
        <taxon>Metazoa</taxon>
        <taxon>Ecdysozoa</taxon>
        <taxon>Arthropoda</taxon>
        <taxon>Hexapoda</taxon>
        <taxon>Collembola</taxon>
        <taxon>Entomobryomorpha</taxon>
        <taxon>Entomobryoidea</taxon>
        <taxon>Orchesellidae</taxon>
        <taxon>Orchesellinae</taxon>
        <taxon>Orchesella</taxon>
    </lineage>
</organism>
<feature type="compositionally biased region" description="Polar residues" evidence="10">
    <location>
        <begin position="978"/>
        <end position="995"/>
    </location>
</feature>
<evidence type="ECO:0000256" key="6">
    <source>
        <dbReference type="ARBA" id="ARBA00023015"/>
    </source>
</evidence>
<evidence type="ECO:0000256" key="3">
    <source>
        <dbReference type="ARBA" id="ARBA00022737"/>
    </source>
</evidence>
<evidence type="ECO:0000256" key="1">
    <source>
        <dbReference type="ARBA" id="ARBA00004123"/>
    </source>
</evidence>
<feature type="region of interest" description="Disordered" evidence="10">
    <location>
        <begin position="122"/>
        <end position="155"/>
    </location>
</feature>
<dbReference type="InterPro" id="IPR013087">
    <property type="entry name" value="Znf_C2H2_type"/>
</dbReference>
<feature type="domain" description="C2H2-type" evidence="11">
    <location>
        <begin position="758"/>
        <end position="785"/>
    </location>
</feature>
<proteinExistence type="predicted"/>
<dbReference type="STRING" id="48709.A0A1D2MAT9"/>
<dbReference type="GO" id="GO:0008270">
    <property type="term" value="F:zinc ion binding"/>
    <property type="evidence" value="ECO:0007669"/>
    <property type="project" value="UniProtKB-KW"/>
</dbReference>
<keyword evidence="4 9" id="KW-0863">Zinc-finger</keyword>
<evidence type="ECO:0000313" key="12">
    <source>
        <dbReference type="EMBL" id="ODM90093.1"/>
    </source>
</evidence>
<dbReference type="EMBL" id="LJIJ01002177">
    <property type="protein sequence ID" value="ODM90093.1"/>
    <property type="molecule type" value="Genomic_DNA"/>
</dbReference>
<feature type="compositionally biased region" description="Basic residues" evidence="10">
    <location>
        <begin position="129"/>
        <end position="141"/>
    </location>
</feature>
<feature type="region of interest" description="Disordered" evidence="10">
    <location>
        <begin position="209"/>
        <end position="249"/>
    </location>
</feature>
<feature type="region of interest" description="Disordered" evidence="10">
    <location>
        <begin position="969"/>
        <end position="1000"/>
    </location>
</feature>
<dbReference type="PANTHER" id="PTHR47772:SF4">
    <property type="entry name" value="ZFP64 ZINC FINGER PROTEIN"/>
    <property type="match status" value="1"/>
</dbReference>
<dbReference type="SUPFAM" id="SSF57667">
    <property type="entry name" value="beta-beta-alpha zinc fingers"/>
    <property type="match status" value="6"/>
</dbReference>
<feature type="compositionally biased region" description="Low complexity" evidence="10">
    <location>
        <begin position="359"/>
        <end position="371"/>
    </location>
</feature>
<dbReference type="Proteomes" id="UP000094527">
    <property type="component" value="Unassembled WGS sequence"/>
</dbReference>
<gene>
    <name evidence="12" type="ORF">Ocin01_16593</name>
</gene>
<feature type="region of interest" description="Disordered" evidence="10">
    <location>
        <begin position="275"/>
        <end position="394"/>
    </location>
</feature>
<accession>A0A1D2MAT9</accession>
<evidence type="ECO:0000256" key="2">
    <source>
        <dbReference type="ARBA" id="ARBA00022723"/>
    </source>
</evidence>
<feature type="compositionally biased region" description="Basic residues" evidence="10">
    <location>
        <begin position="322"/>
        <end position="336"/>
    </location>
</feature>
<feature type="compositionally biased region" description="Basic and acidic residues" evidence="10">
    <location>
        <begin position="347"/>
        <end position="357"/>
    </location>
</feature>
<feature type="domain" description="C2H2-type" evidence="11">
    <location>
        <begin position="539"/>
        <end position="568"/>
    </location>
</feature>
<feature type="compositionally biased region" description="Polar residues" evidence="10">
    <location>
        <begin position="211"/>
        <end position="220"/>
    </location>
</feature>
<keyword evidence="8" id="KW-0539">Nucleus</keyword>
<keyword evidence="2" id="KW-0479">Metal-binding</keyword>
<evidence type="ECO:0000256" key="8">
    <source>
        <dbReference type="ARBA" id="ARBA00023242"/>
    </source>
</evidence>
<keyword evidence="3" id="KW-0677">Repeat</keyword>
<dbReference type="PROSITE" id="PS50157">
    <property type="entry name" value="ZINC_FINGER_C2H2_2"/>
    <property type="match status" value="9"/>
</dbReference>
<dbReference type="InterPro" id="IPR050636">
    <property type="entry name" value="C2H2-ZF_domain-containing"/>
</dbReference>
<dbReference type="GO" id="GO:0005634">
    <property type="term" value="C:nucleus"/>
    <property type="evidence" value="ECO:0007669"/>
    <property type="project" value="UniProtKB-SubCell"/>
</dbReference>